<dbReference type="PANTHER" id="PTHR45641:SF19">
    <property type="entry name" value="NEPHROCYSTIN-3"/>
    <property type="match status" value="1"/>
</dbReference>
<feature type="repeat" description="TPR" evidence="3">
    <location>
        <begin position="180"/>
        <end position="213"/>
    </location>
</feature>
<feature type="repeat" description="TPR" evidence="3">
    <location>
        <begin position="288"/>
        <end position="321"/>
    </location>
</feature>
<evidence type="ECO:0000256" key="4">
    <source>
        <dbReference type="SAM" id="MobiDB-lite"/>
    </source>
</evidence>
<dbReference type="SUPFAM" id="SSF48452">
    <property type="entry name" value="TPR-like"/>
    <property type="match status" value="1"/>
</dbReference>
<gene>
    <name evidence="5" type="ORF">PAUS00366_LOCUS19079</name>
</gene>
<reference evidence="5" key="1">
    <citation type="submission" date="2021-01" db="EMBL/GenBank/DDBJ databases">
        <authorList>
            <person name="Corre E."/>
            <person name="Pelletier E."/>
            <person name="Niang G."/>
            <person name="Scheremetjew M."/>
            <person name="Finn R."/>
            <person name="Kale V."/>
            <person name="Holt S."/>
            <person name="Cochrane G."/>
            <person name="Meng A."/>
            <person name="Brown T."/>
            <person name="Cohen L."/>
        </authorList>
    </citation>
    <scope>NUCLEOTIDE SEQUENCE</scope>
    <source>
        <strain evidence="5">10249 10 AB</strain>
    </source>
</reference>
<dbReference type="AlphaFoldDB" id="A0A7S4AT96"/>
<dbReference type="InterPro" id="IPR011990">
    <property type="entry name" value="TPR-like_helical_dom_sf"/>
</dbReference>
<feature type="compositionally biased region" description="Low complexity" evidence="4">
    <location>
        <begin position="67"/>
        <end position="84"/>
    </location>
</feature>
<dbReference type="PROSITE" id="PS50005">
    <property type="entry name" value="TPR"/>
    <property type="match status" value="2"/>
</dbReference>
<evidence type="ECO:0000256" key="1">
    <source>
        <dbReference type="ARBA" id="ARBA00022737"/>
    </source>
</evidence>
<dbReference type="Gene3D" id="1.25.40.10">
    <property type="entry name" value="Tetratricopeptide repeat domain"/>
    <property type="match status" value="2"/>
</dbReference>
<dbReference type="InterPro" id="IPR019734">
    <property type="entry name" value="TPR_rpt"/>
</dbReference>
<dbReference type="SMART" id="SM00028">
    <property type="entry name" value="TPR"/>
    <property type="match status" value="5"/>
</dbReference>
<evidence type="ECO:0000256" key="3">
    <source>
        <dbReference type="PROSITE-ProRule" id="PRU00339"/>
    </source>
</evidence>
<dbReference type="EMBL" id="HBIX01028261">
    <property type="protein sequence ID" value="CAE0726322.1"/>
    <property type="molecule type" value="Transcribed_RNA"/>
</dbReference>
<dbReference type="Pfam" id="PF13424">
    <property type="entry name" value="TPR_12"/>
    <property type="match status" value="2"/>
</dbReference>
<name>A0A7S4AT96_9STRA</name>
<proteinExistence type="predicted"/>
<feature type="compositionally biased region" description="Acidic residues" evidence="4">
    <location>
        <begin position="49"/>
        <end position="59"/>
    </location>
</feature>
<keyword evidence="2 3" id="KW-0802">TPR repeat</keyword>
<accession>A0A7S4AT96</accession>
<evidence type="ECO:0008006" key="6">
    <source>
        <dbReference type="Google" id="ProtNLM"/>
    </source>
</evidence>
<sequence length="484" mass="54592">MAKKVTDAVRLSKRGGKPSDKIAEEDEEDGFFGRLFSPGTVDTSVSENSGDDYDSDFDDTVGSATYDSDVSGDSQSDESSSASSATTSIFRFDRELRAKHRAACKSMTIGKYPRAIKVFESILSALLERYGEEHHRVGSALHNVAVANLRSGLLDDARDAIEEAVRIRKITLGEDEPKVADSLVEYGIILLSMKKYKKSIQVFEDALELREIECCEAEDATAKREATLKKAKIQHNIGCVNFEVKNYDEARNKYMLAIKEQKDIFSSSWISAFRLVSSTSKPGHLTMASTMCNKGYIDLEQERYQEAIETFTESLKIQKVLLEADNKLILSTMTNIAYCHCKLGETERARTVYKDLVKLQSESYTEQSQRGWSQSLKKLVYCQVVVFEFEDAFDNLRLLEEYLTTRARDKVKKAASDLRKTHQLMGEVNYQIFKFPTLSDYTSRLSCTNSCGCSDDRANINVTNWFPKKPINGSKMSGHRMTYA</sequence>
<organism evidence="5">
    <name type="scientific">Pseudo-nitzschia australis</name>
    <dbReference type="NCBI Taxonomy" id="44445"/>
    <lineage>
        <taxon>Eukaryota</taxon>
        <taxon>Sar</taxon>
        <taxon>Stramenopiles</taxon>
        <taxon>Ochrophyta</taxon>
        <taxon>Bacillariophyta</taxon>
        <taxon>Bacillariophyceae</taxon>
        <taxon>Bacillariophycidae</taxon>
        <taxon>Bacillariales</taxon>
        <taxon>Bacillariaceae</taxon>
        <taxon>Pseudo-nitzschia</taxon>
    </lineage>
</organism>
<feature type="region of interest" description="Disordered" evidence="4">
    <location>
        <begin position="1"/>
        <end position="84"/>
    </location>
</feature>
<protein>
    <recommendedName>
        <fullName evidence="6">MalT-like TPR region domain-containing protein</fullName>
    </recommendedName>
</protein>
<evidence type="ECO:0000313" key="5">
    <source>
        <dbReference type="EMBL" id="CAE0726322.1"/>
    </source>
</evidence>
<evidence type="ECO:0000256" key="2">
    <source>
        <dbReference type="ARBA" id="ARBA00022803"/>
    </source>
</evidence>
<keyword evidence="1" id="KW-0677">Repeat</keyword>
<dbReference type="PANTHER" id="PTHR45641">
    <property type="entry name" value="TETRATRICOPEPTIDE REPEAT PROTEIN (AFU_ORTHOLOGUE AFUA_6G03870)"/>
    <property type="match status" value="1"/>
</dbReference>